<dbReference type="Proteomes" id="UP000308600">
    <property type="component" value="Unassembled WGS sequence"/>
</dbReference>
<sequence>MQPQIQLTLGEPAQSLPKCLPNLMPFHIKHTGPAPISTYFCVESAPDVVGAPPPTDTPPSGSAPLDASTSQTTEGDSQNTLVDASSSARPAANTSKRLRSTFRGRIVQGLNIDIPEGYVGVILKSGEEQKKSAHADDIRDLKRSQSARRGRAKATGRGTRRSTRSVPVDDVVDVDGDTVMDDDTPFGDIEAADELGNTSLASVPMQQLQVVSQFSQLIVWHPDIPVDEHSDDYIRALKEWSFLASEIHRIEDT</sequence>
<evidence type="ECO:0000313" key="1">
    <source>
        <dbReference type="EMBL" id="TFK73725.1"/>
    </source>
</evidence>
<protein>
    <submittedName>
        <fullName evidence="1">Uncharacterized protein</fullName>
    </submittedName>
</protein>
<name>A0ACD3B7B2_9AGAR</name>
<evidence type="ECO:0000313" key="2">
    <source>
        <dbReference type="Proteomes" id="UP000308600"/>
    </source>
</evidence>
<reference evidence="1 2" key="1">
    <citation type="journal article" date="2019" name="Nat. Ecol. Evol.">
        <title>Megaphylogeny resolves global patterns of mushroom evolution.</title>
        <authorList>
            <person name="Varga T."/>
            <person name="Krizsan K."/>
            <person name="Foldi C."/>
            <person name="Dima B."/>
            <person name="Sanchez-Garcia M."/>
            <person name="Sanchez-Ramirez S."/>
            <person name="Szollosi G.J."/>
            <person name="Szarkandi J.G."/>
            <person name="Papp V."/>
            <person name="Albert L."/>
            <person name="Andreopoulos W."/>
            <person name="Angelini C."/>
            <person name="Antonin V."/>
            <person name="Barry K.W."/>
            <person name="Bougher N.L."/>
            <person name="Buchanan P."/>
            <person name="Buyck B."/>
            <person name="Bense V."/>
            <person name="Catcheside P."/>
            <person name="Chovatia M."/>
            <person name="Cooper J."/>
            <person name="Damon W."/>
            <person name="Desjardin D."/>
            <person name="Finy P."/>
            <person name="Geml J."/>
            <person name="Haridas S."/>
            <person name="Hughes K."/>
            <person name="Justo A."/>
            <person name="Karasinski D."/>
            <person name="Kautmanova I."/>
            <person name="Kiss B."/>
            <person name="Kocsube S."/>
            <person name="Kotiranta H."/>
            <person name="LaButti K.M."/>
            <person name="Lechner B.E."/>
            <person name="Liimatainen K."/>
            <person name="Lipzen A."/>
            <person name="Lukacs Z."/>
            <person name="Mihaltcheva S."/>
            <person name="Morgado L.N."/>
            <person name="Niskanen T."/>
            <person name="Noordeloos M.E."/>
            <person name="Ohm R.A."/>
            <person name="Ortiz-Santana B."/>
            <person name="Ovrebo C."/>
            <person name="Racz N."/>
            <person name="Riley R."/>
            <person name="Savchenko A."/>
            <person name="Shiryaev A."/>
            <person name="Soop K."/>
            <person name="Spirin V."/>
            <person name="Szebenyi C."/>
            <person name="Tomsovsky M."/>
            <person name="Tulloss R.E."/>
            <person name="Uehling J."/>
            <person name="Grigoriev I.V."/>
            <person name="Vagvolgyi C."/>
            <person name="Papp T."/>
            <person name="Martin F.M."/>
            <person name="Miettinen O."/>
            <person name="Hibbett D.S."/>
            <person name="Nagy L.G."/>
        </authorList>
    </citation>
    <scope>NUCLEOTIDE SEQUENCE [LARGE SCALE GENOMIC DNA]</scope>
    <source>
        <strain evidence="1 2">NL-1719</strain>
    </source>
</reference>
<organism evidence="1 2">
    <name type="scientific">Pluteus cervinus</name>
    <dbReference type="NCBI Taxonomy" id="181527"/>
    <lineage>
        <taxon>Eukaryota</taxon>
        <taxon>Fungi</taxon>
        <taxon>Dikarya</taxon>
        <taxon>Basidiomycota</taxon>
        <taxon>Agaricomycotina</taxon>
        <taxon>Agaricomycetes</taxon>
        <taxon>Agaricomycetidae</taxon>
        <taxon>Agaricales</taxon>
        <taxon>Pluteineae</taxon>
        <taxon>Pluteaceae</taxon>
        <taxon>Pluteus</taxon>
    </lineage>
</organism>
<gene>
    <name evidence="1" type="ORF">BDN72DRAFT_150526</name>
</gene>
<keyword evidence="2" id="KW-1185">Reference proteome</keyword>
<proteinExistence type="predicted"/>
<dbReference type="EMBL" id="ML208273">
    <property type="protein sequence ID" value="TFK73725.1"/>
    <property type="molecule type" value="Genomic_DNA"/>
</dbReference>
<accession>A0ACD3B7B2</accession>